<sequence>MANIILHLTDLHFGWNIQSQYQRAERLLTLNGIIDSIEQLPDIWKPTIIVISGDIGWSGVKSDYEDASIWIQRLLNVTGLSSNDIVVCPGNHDIERAKCLNIMVPTSSEDADKRLTIPIDPVLEAPFTHFVEFCQKLGIPAFKIGSSDSSLVGERILKGLRFISLNSAWYCRDSDRGKLWIGYPFLRLLEAQNQLPIVKGNEDAVLTVAVAHHPFNWLNEHESHSYTSRPNVQDYLANRCHILLTGHEHAEIRHPDRIANGMYHFGGPATYAGSNYQNGFRLIKIEDIYNIQHVSYTFDSRESGLQPWKQSLEGSLPIFLNKKLDNHESESKLDHLSTNYPMEDIDGKSLGVGDFFEYVTIVNGHIPPREDNIHLISRVLKDDDCIVTYGTKDAYSGISTFVLIHQRMKTIVRRKLDPQYILDNFPEQYRILTHKAMQQGLHP</sequence>
<dbReference type="PANTHER" id="PTHR31302:SF0">
    <property type="entry name" value="TRANSMEMBRANE PROTEIN WITH METALLOPHOSPHOESTERASE DOMAIN"/>
    <property type="match status" value="1"/>
</dbReference>
<evidence type="ECO:0000313" key="2">
    <source>
        <dbReference type="EMBL" id="QRR02466.1"/>
    </source>
</evidence>
<dbReference type="Pfam" id="PF00149">
    <property type="entry name" value="Metallophos"/>
    <property type="match status" value="1"/>
</dbReference>
<dbReference type="InterPro" id="IPR051158">
    <property type="entry name" value="Metallophosphoesterase_sf"/>
</dbReference>
<dbReference type="SUPFAM" id="SSF56300">
    <property type="entry name" value="Metallo-dependent phosphatases"/>
    <property type="match status" value="1"/>
</dbReference>
<accession>A0ABX7IC08</accession>
<evidence type="ECO:0000313" key="3">
    <source>
        <dbReference type="Proteomes" id="UP000612680"/>
    </source>
</evidence>
<name>A0ABX7IC08_9BACT</name>
<dbReference type="InterPro" id="IPR004843">
    <property type="entry name" value="Calcineurin-like_PHP"/>
</dbReference>
<feature type="domain" description="Calcineurin-like phosphoesterase" evidence="1">
    <location>
        <begin position="5"/>
        <end position="250"/>
    </location>
</feature>
<dbReference type="InterPro" id="IPR029052">
    <property type="entry name" value="Metallo-depent_PP-like"/>
</dbReference>
<protein>
    <submittedName>
        <fullName evidence="2">Metallophosphoesterase</fullName>
    </submittedName>
</protein>
<proteinExistence type="predicted"/>
<keyword evidence="3" id="KW-1185">Reference proteome</keyword>
<dbReference type="Proteomes" id="UP000612680">
    <property type="component" value="Chromosome"/>
</dbReference>
<evidence type="ECO:0000259" key="1">
    <source>
        <dbReference type="Pfam" id="PF00149"/>
    </source>
</evidence>
<gene>
    <name evidence="2" type="ORF">HWI92_16890</name>
</gene>
<dbReference type="EMBL" id="CP056775">
    <property type="protein sequence ID" value="QRR02466.1"/>
    <property type="molecule type" value="Genomic_DNA"/>
</dbReference>
<dbReference type="RefSeq" id="WP_204657444.1">
    <property type="nucleotide sequence ID" value="NZ_CP056775.1"/>
</dbReference>
<dbReference type="Gene3D" id="3.60.21.10">
    <property type="match status" value="1"/>
</dbReference>
<reference evidence="2 3" key="1">
    <citation type="submission" date="2020-06" db="EMBL/GenBank/DDBJ databases">
        <title>Dyadobacter sandarakinus sp. nov., isolated from the soil of the Arctic Yellow River Station.</title>
        <authorList>
            <person name="Zhang Y."/>
            <person name="Peng F."/>
        </authorList>
    </citation>
    <scope>NUCLEOTIDE SEQUENCE [LARGE SCALE GENOMIC DNA]</scope>
    <source>
        <strain evidence="2 3">Q3-56</strain>
    </source>
</reference>
<dbReference type="PANTHER" id="PTHR31302">
    <property type="entry name" value="TRANSMEMBRANE PROTEIN WITH METALLOPHOSPHOESTERASE DOMAIN-RELATED"/>
    <property type="match status" value="1"/>
</dbReference>
<organism evidence="2 3">
    <name type="scientific">Dyadobacter sandarakinus</name>
    <dbReference type="NCBI Taxonomy" id="2747268"/>
    <lineage>
        <taxon>Bacteria</taxon>
        <taxon>Pseudomonadati</taxon>
        <taxon>Bacteroidota</taxon>
        <taxon>Cytophagia</taxon>
        <taxon>Cytophagales</taxon>
        <taxon>Spirosomataceae</taxon>
        <taxon>Dyadobacter</taxon>
    </lineage>
</organism>